<dbReference type="InterPro" id="IPR002048">
    <property type="entry name" value="EF_hand_dom"/>
</dbReference>
<feature type="domain" description="EF-hand" evidence="2">
    <location>
        <begin position="46"/>
        <end position="81"/>
    </location>
</feature>
<dbReference type="Proteomes" id="UP001530400">
    <property type="component" value="Unassembled WGS sequence"/>
</dbReference>
<sequence length="461" mass="51577">MSDLSTSEGFKAHVVHALKLAKKQLDEKHQKANFVRIIMRFPLIKSVFDRLRAIHAKCDTDGNGTIDEEELIKAMTELFREGEQSPSNKRDPVRPSVVARTLSMCELEKKKEEGKGLSVKEFIVMCAIGFILAEEDDHLSTFGGMLASKDDDYRRAMSDVVTAYLSFDREAKGYFTSDEVKGLMTESKRGDAAMNLLTEERYAELDVAGDGKIDFEEFVFAFSKWVSADDDDEVDEEMAARSANPLIKRMLLALQLSKTIQAKNRQDANFTRILVRFPKIHKVFDRIKSVHAAYDLNKNGRLELSELKGAMSELVHDGSTDDMDGEQVENMFMLSDLDHEGINAGLNVKEFIVFCAVGFILAEAAKKSTLGGIISETDKEYRAAMMDIVAAYLTFDQQGKGYFTAEEMHAAVSSASKGKDAASLLTPARWSELDHDNTGRVDFEEFVYGFSCWVTAGDEEE</sequence>
<dbReference type="PANTHER" id="PTHR23064">
    <property type="entry name" value="TROPONIN"/>
    <property type="match status" value="1"/>
</dbReference>
<gene>
    <name evidence="3" type="ORF">ACHAWO_008492</name>
</gene>
<name>A0ABD3NHH1_9STRA</name>
<comment type="caution">
    <text evidence="3">The sequence shown here is derived from an EMBL/GenBank/DDBJ whole genome shotgun (WGS) entry which is preliminary data.</text>
</comment>
<evidence type="ECO:0000313" key="3">
    <source>
        <dbReference type="EMBL" id="KAL3774096.1"/>
    </source>
</evidence>
<keyword evidence="1" id="KW-0106">Calcium</keyword>
<accession>A0ABD3NHH1</accession>
<dbReference type="InterPro" id="IPR018247">
    <property type="entry name" value="EF_Hand_1_Ca_BS"/>
</dbReference>
<organism evidence="3 4">
    <name type="scientific">Cyclotella atomus</name>
    <dbReference type="NCBI Taxonomy" id="382360"/>
    <lineage>
        <taxon>Eukaryota</taxon>
        <taxon>Sar</taxon>
        <taxon>Stramenopiles</taxon>
        <taxon>Ochrophyta</taxon>
        <taxon>Bacillariophyta</taxon>
        <taxon>Coscinodiscophyceae</taxon>
        <taxon>Thalassiosirophycidae</taxon>
        <taxon>Stephanodiscales</taxon>
        <taxon>Stephanodiscaceae</taxon>
        <taxon>Cyclotella</taxon>
    </lineage>
</organism>
<dbReference type="EMBL" id="JALLPJ020001210">
    <property type="protein sequence ID" value="KAL3774096.1"/>
    <property type="molecule type" value="Genomic_DNA"/>
</dbReference>
<dbReference type="InterPro" id="IPR011992">
    <property type="entry name" value="EF-hand-dom_pair"/>
</dbReference>
<feature type="domain" description="EF-hand" evidence="2">
    <location>
        <begin position="430"/>
        <end position="456"/>
    </location>
</feature>
<evidence type="ECO:0000259" key="2">
    <source>
        <dbReference type="PROSITE" id="PS50222"/>
    </source>
</evidence>
<dbReference type="PROSITE" id="PS50222">
    <property type="entry name" value="EF_HAND_2"/>
    <property type="match status" value="4"/>
</dbReference>
<keyword evidence="4" id="KW-1185">Reference proteome</keyword>
<evidence type="ECO:0000256" key="1">
    <source>
        <dbReference type="ARBA" id="ARBA00022837"/>
    </source>
</evidence>
<reference evidence="3 4" key="1">
    <citation type="submission" date="2024-10" db="EMBL/GenBank/DDBJ databases">
        <title>Updated reference genomes for cyclostephanoid diatoms.</title>
        <authorList>
            <person name="Roberts W.R."/>
            <person name="Alverson A.J."/>
        </authorList>
    </citation>
    <scope>NUCLEOTIDE SEQUENCE [LARGE SCALE GENOMIC DNA]</scope>
    <source>
        <strain evidence="3 4">AJA010-31</strain>
    </source>
</reference>
<dbReference type="AlphaFoldDB" id="A0ABD3NHH1"/>
<dbReference type="Pfam" id="PF13202">
    <property type="entry name" value="EF-hand_5"/>
    <property type="match status" value="2"/>
</dbReference>
<evidence type="ECO:0000313" key="4">
    <source>
        <dbReference type="Proteomes" id="UP001530400"/>
    </source>
</evidence>
<dbReference type="InterPro" id="IPR052591">
    <property type="entry name" value="CML21-like"/>
</dbReference>
<feature type="domain" description="EF-hand" evidence="2">
    <location>
        <begin position="282"/>
        <end position="317"/>
    </location>
</feature>
<dbReference type="Gene3D" id="1.10.238.10">
    <property type="entry name" value="EF-hand"/>
    <property type="match status" value="4"/>
</dbReference>
<dbReference type="SMART" id="SM00054">
    <property type="entry name" value="EFh"/>
    <property type="match status" value="4"/>
</dbReference>
<dbReference type="SUPFAM" id="SSF47473">
    <property type="entry name" value="EF-hand"/>
    <property type="match status" value="2"/>
</dbReference>
<protein>
    <recommendedName>
        <fullName evidence="2">EF-hand domain-containing protein</fullName>
    </recommendedName>
</protein>
<feature type="domain" description="EF-hand" evidence="2">
    <location>
        <begin position="199"/>
        <end position="228"/>
    </location>
</feature>
<proteinExistence type="predicted"/>
<dbReference type="PROSITE" id="PS00018">
    <property type="entry name" value="EF_HAND_1"/>
    <property type="match status" value="3"/>
</dbReference>